<dbReference type="GO" id="GO:0000156">
    <property type="term" value="F:phosphorelay response regulator activity"/>
    <property type="evidence" value="ECO:0007669"/>
    <property type="project" value="UniProtKB-UniRule"/>
</dbReference>
<keyword evidence="19" id="KW-1185">Reference proteome</keyword>
<dbReference type="CDD" id="cd19919">
    <property type="entry name" value="REC_NtrC"/>
    <property type="match status" value="1"/>
</dbReference>
<dbReference type="SMART" id="SM00448">
    <property type="entry name" value="REC"/>
    <property type="match status" value="1"/>
</dbReference>
<dbReference type="InterPro" id="IPR009057">
    <property type="entry name" value="Homeodomain-like_sf"/>
</dbReference>
<dbReference type="InterPro" id="IPR025943">
    <property type="entry name" value="Sigma_54_int_dom_ATP-bd_2"/>
</dbReference>
<sequence length="504" mass="54666">MKPIWIVDDDESIRWVLEKALARENLATKSFANARDAIAALEYETPQVLVSDIRMPGDSGLDLLQLVKSRLPGLPVIIITAFSDLDSAVAAFQGGAFEYLAKPFDIDKAVELIRRALDESLRETSVESGPTETPEILGQAPAMQEVFRAIGRLSQSNVTVLITGESGSGKELVARALHKHSPRASQPFIALNTAAIPKDLLESELFGHERGAFTGAQTTRRGRFEQAEGGTLFLDEIGDMPFDLQTRLLRVLSDGHFYRVGGHQPLKANVRVITATHQNLEQRVREGLFREDLFHRLNVIRLRLPSLRERREDIPLLVRHFLVQSAKQLGVEAKRMSDASMQFLCSLELPGNVRQLENLCNWITVMAPGQTVEIKDLPLELSQEQAGGGGGGAVAPAPAALADSYSAQAHHGTVTAVAAADAGALAGSPDAWLGLLESQAASMLSGGQQEVMAVLGRQFESALIRTALKHTHGRKNDAAVRLGIGRNTITRKIAELGIDGAKDD</sequence>
<feature type="domain" description="Sigma-54 factor interaction" evidence="16">
    <location>
        <begin position="136"/>
        <end position="365"/>
    </location>
</feature>
<dbReference type="InterPro" id="IPR003593">
    <property type="entry name" value="AAA+_ATPase"/>
</dbReference>
<dbReference type="SUPFAM" id="SSF52172">
    <property type="entry name" value="CheY-like"/>
    <property type="match status" value="1"/>
</dbReference>
<keyword evidence="8 15" id="KW-0902">Two-component regulatory system</keyword>
<gene>
    <name evidence="15 18" type="primary">ntrC</name>
    <name evidence="18" type="ORF">GTP46_04360</name>
</gene>
<reference evidence="18 19" key="1">
    <citation type="submission" date="2019-12" db="EMBL/GenBank/DDBJ databases">
        <title>Novel species isolated from a subtropical stream in China.</title>
        <authorList>
            <person name="Lu H."/>
        </authorList>
    </citation>
    <scope>NUCLEOTIDE SEQUENCE [LARGE SCALE GENOMIC DNA]</scope>
    <source>
        <strain evidence="18 19">FT135W</strain>
    </source>
</reference>
<dbReference type="GO" id="GO:0005524">
    <property type="term" value="F:ATP binding"/>
    <property type="evidence" value="ECO:0007669"/>
    <property type="project" value="UniProtKB-KW"/>
</dbReference>
<feature type="modified residue" description="4-aspartylphosphate" evidence="14">
    <location>
        <position position="52"/>
    </location>
</feature>
<evidence type="ECO:0000313" key="18">
    <source>
        <dbReference type="EMBL" id="MYM21884.1"/>
    </source>
</evidence>
<dbReference type="FunFam" id="1.10.8.60:FF:000014">
    <property type="entry name" value="DNA-binding transcriptional regulator NtrC"/>
    <property type="match status" value="1"/>
</dbReference>
<evidence type="ECO:0000256" key="6">
    <source>
        <dbReference type="ARBA" id="ARBA00022741"/>
    </source>
</evidence>
<name>A0A6L8K7K0_9BURK</name>
<dbReference type="RefSeq" id="WP_161005385.1">
    <property type="nucleotide sequence ID" value="NZ_WWCN01000002.1"/>
</dbReference>
<dbReference type="SUPFAM" id="SSF46689">
    <property type="entry name" value="Homeodomain-like"/>
    <property type="match status" value="1"/>
</dbReference>
<dbReference type="PRINTS" id="PR01590">
    <property type="entry name" value="HTHFIS"/>
</dbReference>
<evidence type="ECO:0000256" key="1">
    <source>
        <dbReference type="ARBA" id="ARBA00004496"/>
    </source>
</evidence>
<keyword evidence="3 15" id="KW-0963">Cytoplasm</keyword>
<dbReference type="Pfam" id="PF00158">
    <property type="entry name" value="Sigma54_activat"/>
    <property type="match status" value="1"/>
</dbReference>
<dbReference type="EMBL" id="WWCN01000002">
    <property type="protein sequence ID" value="MYM21884.1"/>
    <property type="molecule type" value="Genomic_DNA"/>
</dbReference>
<keyword evidence="9 15" id="KW-0805">Transcription regulation</keyword>
<dbReference type="Pfam" id="PF00072">
    <property type="entry name" value="Response_reg"/>
    <property type="match status" value="1"/>
</dbReference>
<dbReference type="GO" id="GO:0005737">
    <property type="term" value="C:cytoplasm"/>
    <property type="evidence" value="ECO:0007669"/>
    <property type="project" value="UniProtKB-SubCell"/>
</dbReference>
<dbReference type="SMART" id="SM00382">
    <property type="entry name" value="AAA"/>
    <property type="match status" value="1"/>
</dbReference>
<dbReference type="InterPro" id="IPR025662">
    <property type="entry name" value="Sigma_54_int_dom_ATP-bd_1"/>
</dbReference>
<evidence type="ECO:0000256" key="4">
    <source>
        <dbReference type="ARBA" id="ARBA00022491"/>
    </source>
</evidence>
<comment type="subcellular location">
    <subcellularLocation>
        <location evidence="1 15">Cytoplasm</location>
    </subcellularLocation>
</comment>
<keyword evidence="10 15" id="KW-0238">DNA-binding</keyword>
<dbReference type="GO" id="GO:0006808">
    <property type="term" value="P:regulation of nitrogen utilization"/>
    <property type="evidence" value="ECO:0007669"/>
    <property type="project" value="UniProtKB-UniRule"/>
</dbReference>
<dbReference type="InterPro" id="IPR002078">
    <property type="entry name" value="Sigma_54_int"/>
</dbReference>
<dbReference type="InterPro" id="IPR001789">
    <property type="entry name" value="Sig_transdc_resp-reg_receiver"/>
</dbReference>
<dbReference type="SUPFAM" id="SSF52540">
    <property type="entry name" value="P-loop containing nucleoside triphosphate hydrolases"/>
    <property type="match status" value="1"/>
</dbReference>
<dbReference type="Gene3D" id="1.10.8.60">
    <property type="match status" value="1"/>
</dbReference>
<dbReference type="Gene3D" id="3.40.50.2300">
    <property type="match status" value="1"/>
</dbReference>
<evidence type="ECO:0000259" key="17">
    <source>
        <dbReference type="PROSITE" id="PS50110"/>
    </source>
</evidence>
<evidence type="ECO:0000256" key="8">
    <source>
        <dbReference type="ARBA" id="ARBA00023012"/>
    </source>
</evidence>
<dbReference type="PROSITE" id="PS50045">
    <property type="entry name" value="SIGMA54_INTERACT_4"/>
    <property type="match status" value="1"/>
</dbReference>
<feature type="domain" description="Response regulatory" evidence="17">
    <location>
        <begin position="3"/>
        <end position="117"/>
    </location>
</feature>
<dbReference type="FunFam" id="3.40.50.2300:FF:000018">
    <property type="entry name" value="DNA-binding transcriptional regulator NtrC"/>
    <property type="match status" value="1"/>
</dbReference>
<dbReference type="NCBIfam" id="TIGR01818">
    <property type="entry name" value="ntrC"/>
    <property type="match status" value="1"/>
</dbReference>
<protein>
    <recommendedName>
        <fullName evidence="2 15">DNA-binding transcriptional regulator NtrC</fullName>
    </recommendedName>
    <alternativeName>
        <fullName evidence="15">Nitrogen regulation protein NR(I)</fullName>
    </alternativeName>
</protein>
<keyword evidence="5 14" id="KW-0597">Phosphoprotein</keyword>
<dbReference type="PROSITE" id="PS50110">
    <property type="entry name" value="RESPONSE_REGULATORY"/>
    <property type="match status" value="1"/>
</dbReference>
<comment type="function">
    <text evidence="15">Member of the two-component regulatory system NtrB/NtrC, which controls expression of the nitrogen-regulated (ntr) genes in response to nitrogen limitation. Phosphorylated NtrC binds directly to DNA and stimulates the formation of open promoter-sigma54-RNA polymerase complexes.</text>
</comment>
<dbReference type="InterPro" id="IPR002197">
    <property type="entry name" value="HTH_Fis"/>
</dbReference>
<accession>A0A6L8K7K0</accession>
<dbReference type="NCBIfam" id="NF008176">
    <property type="entry name" value="PRK10923.1"/>
    <property type="match status" value="1"/>
</dbReference>
<evidence type="ECO:0000256" key="12">
    <source>
        <dbReference type="ARBA" id="ARBA00023163"/>
    </source>
</evidence>
<dbReference type="AlphaFoldDB" id="A0A6L8K7K0"/>
<dbReference type="FunFam" id="3.40.50.300:FF:000006">
    <property type="entry name" value="DNA-binding transcriptional regulator NtrC"/>
    <property type="match status" value="1"/>
</dbReference>
<comment type="caution">
    <text evidence="18">The sequence shown here is derived from an EMBL/GenBank/DDBJ whole genome shotgun (WGS) entry which is preliminary data.</text>
</comment>
<keyword evidence="7 15" id="KW-0067">ATP-binding</keyword>
<dbReference type="Gene3D" id="3.40.50.300">
    <property type="entry name" value="P-loop containing nucleotide triphosphate hydrolases"/>
    <property type="match status" value="1"/>
</dbReference>
<dbReference type="Pfam" id="PF02954">
    <property type="entry name" value="HTH_8"/>
    <property type="match status" value="1"/>
</dbReference>
<evidence type="ECO:0000256" key="13">
    <source>
        <dbReference type="ARBA" id="ARBA00023231"/>
    </source>
</evidence>
<keyword evidence="13 15" id="KW-0535">Nitrogen fixation</keyword>
<dbReference type="InterPro" id="IPR010114">
    <property type="entry name" value="Transcript_reg_NtrC"/>
</dbReference>
<dbReference type="Proteomes" id="UP000479335">
    <property type="component" value="Unassembled WGS sequence"/>
</dbReference>
<dbReference type="Gene3D" id="1.10.10.60">
    <property type="entry name" value="Homeodomain-like"/>
    <property type="match status" value="1"/>
</dbReference>
<evidence type="ECO:0000256" key="2">
    <source>
        <dbReference type="ARBA" id="ARBA00019059"/>
    </source>
</evidence>
<evidence type="ECO:0000259" key="16">
    <source>
        <dbReference type="PROSITE" id="PS50045"/>
    </source>
</evidence>
<proteinExistence type="predicted"/>
<organism evidence="18 19">
    <name type="scientific">Duganella flavida</name>
    <dbReference type="NCBI Taxonomy" id="2692175"/>
    <lineage>
        <taxon>Bacteria</taxon>
        <taxon>Pseudomonadati</taxon>
        <taxon>Pseudomonadota</taxon>
        <taxon>Betaproteobacteria</taxon>
        <taxon>Burkholderiales</taxon>
        <taxon>Oxalobacteraceae</taxon>
        <taxon>Telluria group</taxon>
        <taxon>Duganella</taxon>
    </lineage>
</organism>
<keyword evidence="11 15" id="KW-0010">Activator</keyword>
<keyword evidence="12 15" id="KW-0804">Transcription</keyword>
<evidence type="ECO:0000256" key="3">
    <source>
        <dbReference type="ARBA" id="ARBA00022490"/>
    </source>
</evidence>
<evidence type="ECO:0000313" key="19">
    <source>
        <dbReference type="Proteomes" id="UP000479335"/>
    </source>
</evidence>
<dbReference type="PANTHER" id="PTHR32071">
    <property type="entry name" value="TRANSCRIPTIONAL REGULATORY PROTEIN"/>
    <property type="match status" value="1"/>
</dbReference>
<dbReference type="GO" id="GO:0043565">
    <property type="term" value="F:sequence-specific DNA binding"/>
    <property type="evidence" value="ECO:0007669"/>
    <property type="project" value="InterPro"/>
</dbReference>
<evidence type="ECO:0000256" key="11">
    <source>
        <dbReference type="ARBA" id="ARBA00023159"/>
    </source>
</evidence>
<evidence type="ECO:0000256" key="15">
    <source>
        <dbReference type="RuleBase" id="RU365013"/>
    </source>
</evidence>
<dbReference type="PANTHER" id="PTHR32071:SF95">
    <property type="entry name" value="DNA-BINDING TRANSCRIPTIONAL REGULATOR NTRC"/>
    <property type="match status" value="1"/>
</dbReference>
<dbReference type="PROSITE" id="PS00676">
    <property type="entry name" value="SIGMA54_INTERACT_2"/>
    <property type="match status" value="1"/>
</dbReference>
<dbReference type="InterPro" id="IPR027417">
    <property type="entry name" value="P-loop_NTPase"/>
</dbReference>
<dbReference type="Pfam" id="PF25601">
    <property type="entry name" value="AAA_lid_14"/>
    <property type="match status" value="1"/>
</dbReference>
<dbReference type="InterPro" id="IPR011006">
    <property type="entry name" value="CheY-like_superfamily"/>
</dbReference>
<keyword evidence="6 15" id="KW-0547">Nucleotide-binding</keyword>
<dbReference type="InterPro" id="IPR058031">
    <property type="entry name" value="AAA_lid_NorR"/>
</dbReference>
<evidence type="ECO:0000256" key="5">
    <source>
        <dbReference type="ARBA" id="ARBA00022553"/>
    </source>
</evidence>
<dbReference type="GO" id="GO:0006355">
    <property type="term" value="P:regulation of DNA-templated transcription"/>
    <property type="evidence" value="ECO:0007669"/>
    <property type="project" value="InterPro"/>
</dbReference>
<dbReference type="PROSITE" id="PS00675">
    <property type="entry name" value="SIGMA54_INTERACT_1"/>
    <property type="match status" value="1"/>
</dbReference>
<dbReference type="CDD" id="cd00009">
    <property type="entry name" value="AAA"/>
    <property type="match status" value="1"/>
</dbReference>
<evidence type="ECO:0000256" key="14">
    <source>
        <dbReference type="PROSITE-ProRule" id="PRU00169"/>
    </source>
</evidence>
<evidence type="ECO:0000256" key="9">
    <source>
        <dbReference type="ARBA" id="ARBA00023015"/>
    </source>
</evidence>
<evidence type="ECO:0000256" key="7">
    <source>
        <dbReference type="ARBA" id="ARBA00022840"/>
    </source>
</evidence>
<evidence type="ECO:0000256" key="10">
    <source>
        <dbReference type="ARBA" id="ARBA00023125"/>
    </source>
</evidence>
<keyword evidence="4 15" id="KW-0678">Repressor</keyword>